<evidence type="ECO:0000256" key="8">
    <source>
        <dbReference type="ARBA" id="ARBA00040748"/>
    </source>
</evidence>
<dbReference type="InterPro" id="IPR027267">
    <property type="entry name" value="AH/BAR_dom_sf"/>
</dbReference>
<evidence type="ECO:0000313" key="13">
    <source>
        <dbReference type="Proteomes" id="UP000070544"/>
    </source>
</evidence>
<name>A0A139AMZ8_GONPJ</name>
<dbReference type="Pfam" id="PF09325">
    <property type="entry name" value="Vps5"/>
    <property type="match status" value="1"/>
</dbReference>
<dbReference type="OMA" id="LQKSGHY"/>
<proteinExistence type="inferred from homology"/>
<dbReference type="Gene3D" id="1.20.1270.60">
    <property type="entry name" value="Arfaptin homology (AH) domain/BAR domain"/>
    <property type="match status" value="1"/>
</dbReference>
<evidence type="ECO:0000256" key="10">
    <source>
        <dbReference type="SAM" id="MobiDB-lite"/>
    </source>
</evidence>
<dbReference type="GO" id="GO:0034727">
    <property type="term" value="P:piecemeal microautophagy of the nucleus"/>
    <property type="evidence" value="ECO:0007669"/>
    <property type="project" value="TreeGrafter"/>
</dbReference>
<evidence type="ECO:0000256" key="2">
    <source>
        <dbReference type="ARBA" id="ARBA00004496"/>
    </source>
</evidence>
<gene>
    <name evidence="12" type="ORF">M427DRAFT_54148</name>
</gene>
<dbReference type="GO" id="GO:0015031">
    <property type="term" value="P:protein transport"/>
    <property type="evidence" value="ECO:0007669"/>
    <property type="project" value="TreeGrafter"/>
</dbReference>
<evidence type="ECO:0000256" key="9">
    <source>
        <dbReference type="ARBA" id="ARBA00041273"/>
    </source>
</evidence>
<dbReference type="EMBL" id="KQ965744">
    <property type="protein sequence ID" value="KXS17903.1"/>
    <property type="molecule type" value="Genomic_DNA"/>
</dbReference>
<dbReference type="GO" id="GO:0032456">
    <property type="term" value="P:endocytic recycling"/>
    <property type="evidence" value="ECO:0007669"/>
    <property type="project" value="TreeGrafter"/>
</dbReference>
<evidence type="ECO:0000256" key="4">
    <source>
        <dbReference type="ARBA" id="ARBA00022448"/>
    </source>
</evidence>
<evidence type="ECO:0000256" key="6">
    <source>
        <dbReference type="ARBA" id="ARBA00023121"/>
    </source>
</evidence>
<feature type="compositionally biased region" description="Basic and acidic residues" evidence="10">
    <location>
        <begin position="56"/>
        <end position="70"/>
    </location>
</feature>
<evidence type="ECO:0000256" key="3">
    <source>
        <dbReference type="ARBA" id="ARBA00010883"/>
    </source>
</evidence>
<dbReference type="GO" id="GO:0000407">
    <property type="term" value="C:phagophore assembly site"/>
    <property type="evidence" value="ECO:0007669"/>
    <property type="project" value="TreeGrafter"/>
</dbReference>
<feature type="domain" description="PX" evidence="11">
    <location>
        <begin position="143"/>
        <end position="266"/>
    </location>
</feature>
<dbReference type="SMART" id="SM00312">
    <property type="entry name" value="PX"/>
    <property type="match status" value="1"/>
</dbReference>
<dbReference type="InterPro" id="IPR015404">
    <property type="entry name" value="Vps5_C"/>
</dbReference>
<dbReference type="PROSITE" id="PS50195">
    <property type="entry name" value="PX"/>
    <property type="match status" value="1"/>
</dbReference>
<organism evidence="12 13">
    <name type="scientific">Gonapodya prolifera (strain JEL478)</name>
    <name type="common">Monoblepharis prolifera</name>
    <dbReference type="NCBI Taxonomy" id="1344416"/>
    <lineage>
        <taxon>Eukaryota</taxon>
        <taxon>Fungi</taxon>
        <taxon>Fungi incertae sedis</taxon>
        <taxon>Chytridiomycota</taxon>
        <taxon>Chytridiomycota incertae sedis</taxon>
        <taxon>Monoblepharidomycetes</taxon>
        <taxon>Monoblepharidales</taxon>
        <taxon>Gonapodyaceae</taxon>
        <taxon>Gonapodya</taxon>
    </lineage>
</organism>
<dbReference type="Proteomes" id="UP000070544">
    <property type="component" value="Unassembled WGS sequence"/>
</dbReference>
<reference evidence="12 13" key="1">
    <citation type="journal article" date="2015" name="Genome Biol. Evol.">
        <title>Phylogenomic analyses indicate that early fungi evolved digesting cell walls of algal ancestors of land plants.</title>
        <authorList>
            <person name="Chang Y."/>
            <person name="Wang S."/>
            <person name="Sekimoto S."/>
            <person name="Aerts A.L."/>
            <person name="Choi C."/>
            <person name="Clum A."/>
            <person name="LaButti K.M."/>
            <person name="Lindquist E.A."/>
            <person name="Yee Ngan C."/>
            <person name="Ohm R.A."/>
            <person name="Salamov A.A."/>
            <person name="Grigoriev I.V."/>
            <person name="Spatafora J.W."/>
            <person name="Berbee M.L."/>
        </authorList>
    </citation>
    <scope>NUCLEOTIDE SEQUENCE [LARGE SCALE GENOMIC DNA]</scope>
    <source>
        <strain evidence="12 13">JEL478</strain>
    </source>
</reference>
<keyword evidence="5" id="KW-0963">Cytoplasm</keyword>
<evidence type="ECO:0000256" key="7">
    <source>
        <dbReference type="ARBA" id="ARBA00023136"/>
    </source>
</evidence>
<dbReference type="STRING" id="1344416.A0A139AMZ8"/>
<dbReference type="InterPro" id="IPR001683">
    <property type="entry name" value="PX_dom"/>
</dbReference>
<dbReference type="GO" id="GO:0061709">
    <property type="term" value="P:reticulophagy"/>
    <property type="evidence" value="ECO:0007669"/>
    <property type="project" value="TreeGrafter"/>
</dbReference>
<dbReference type="OrthoDB" id="205639at2759"/>
<feature type="compositionally biased region" description="Low complexity" evidence="10">
    <location>
        <begin position="283"/>
        <end position="292"/>
    </location>
</feature>
<dbReference type="InterPro" id="IPR036871">
    <property type="entry name" value="PX_dom_sf"/>
</dbReference>
<evidence type="ECO:0000256" key="1">
    <source>
        <dbReference type="ARBA" id="ARBA00004184"/>
    </source>
</evidence>
<feature type="compositionally biased region" description="Low complexity" evidence="10">
    <location>
        <begin position="81"/>
        <end position="101"/>
    </location>
</feature>
<dbReference type="GO" id="GO:0005769">
    <property type="term" value="C:early endosome"/>
    <property type="evidence" value="ECO:0007669"/>
    <property type="project" value="TreeGrafter"/>
</dbReference>
<evidence type="ECO:0000259" key="11">
    <source>
        <dbReference type="PROSITE" id="PS50195"/>
    </source>
</evidence>
<keyword evidence="6" id="KW-0446">Lipid-binding</keyword>
<sequence length="557" mass="60382">MATNTPLTLDDDEDFFLGSGTISGAGAGAVGGAASGASAARRTGSAVQFSSVGWDTDTRREGSGYGDVKDPLAGSPPPASPLTTRLPSTPSSPSHPTLFTPNTPPFISSPSHNSGVSSSSGISSSSNSQPRQSLTSLVLAASNALTVSVQDPQKHGEGTEAHTSYLVVAKSPHDILTHPTVSARRRFNEFTWLHRELAEEFPAAILPPLPGRRRLESYVTGSRFDPEFVEDRRRALQTYLERVARHPSLQRSKALKIFLEGNEPLARAQPSPQPTHATLPGTSSAPSSSPPAVLDTLSDTLMNAFSKLRSRDERFAEASESMARLEEAVAGVGRGGGRMVKAEKDLDHDLAEFSLCVLELSKMETAATATLARFAQAVRGTAERLREKIAADEAQYLNGVHEYLAYCQSAKETLKLRDQKQLDHQDLSDFLQQTISERDKLVARGFGSSGVGGVAGYIKGQFDAVRGVNPETARQERIAKLEKRVVELQENSETSLAISRAFSATLARELDLFSSLKVADYRKYLGDHARAQANYFREVQRMWEEVVPELEAYEVPE</sequence>
<dbReference type="SUPFAM" id="SSF64268">
    <property type="entry name" value="PX domain"/>
    <property type="match status" value="1"/>
</dbReference>
<dbReference type="SUPFAM" id="SSF103657">
    <property type="entry name" value="BAR/IMD domain-like"/>
    <property type="match status" value="1"/>
</dbReference>
<comment type="subcellular location">
    <subcellularLocation>
        <location evidence="2">Cytoplasm</location>
    </subcellularLocation>
    <subcellularLocation>
        <location evidence="1">Endomembrane system</location>
        <topology evidence="1">Peripheral membrane protein</topology>
    </subcellularLocation>
</comment>
<dbReference type="AlphaFoldDB" id="A0A139AMZ8"/>
<dbReference type="PANTHER" id="PTHR45949:SF2">
    <property type="entry name" value="SORTING NEXIN-4"/>
    <property type="match status" value="1"/>
</dbReference>
<comment type="similarity">
    <text evidence="3">Belongs to the sorting nexin family.</text>
</comment>
<feature type="compositionally biased region" description="Low complexity" evidence="10">
    <location>
        <begin position="108"/>
        <end position="133"/>
    </location>
</feature>
<dbReference type="PANTHER" id="PTHR45949">
    <property type="entry name" value="SORTING NEXIN-4"/>
    <property type="match status" value="1"/>
</dbReference>
<dbReference type="GO" id="GO:0035091">
    <property type="term" value="F:phosphatidylinositol binding"/>
    <property type="evidence" value="ECO:0007669"/>
    <property type="project" value="InterPro"/>
</dbReference>
<accession>A0A139AMZ8</accession>
<evidence type="ECO:0000256" key="5">
    <source>
        <dbReference type="ARBA" id="ARBA00022490"/>
    </source>
</evidence>
<keyword evidence="7" id="KW-0472">Membrane</keyword>
<keyword evidence="13" id="KW-1185">Reference proteome</keyword>
<feature type="compositionally biased region" description="Gly residues" evidence="10">
    <location>
        <begin position="21"/>
        <end position="34"/>
    </location>
</feature>
<feature type="region of interest" description="Disordered" evidence="10">
    <location>
        <begin position="1"/>
        <end position="134"/>
    </location>
</feature>
<feature type="region of interest" description="Disordered" evidence="10">
    <location>
        <begin position="265"/>
        <end position="295"/>
    </location>
</feature>
<feature type="compositionally biased region" description="Low complexity" evidence="10">
    <location>
        <begin position="35"/>
        <end position="47"/>
    </location>
</feature>
<protein>
    <recommendedName>
        <fullName evidence="8">Sorting nexin-4</fullName>
    </recommendedName>
    <alternativeName>
        <fullName evidence="9">Autophagy-related protein 24</fullName>
    </alternativeName>
</protein>
<dbReference type="Pfam" id="PF00787">
    <property type="entry name" value="PX"/>
    <property type="match status" value="1"/>
</dbReference>
<keyword evidence="4" id="KW-0813">Transport</keyword>
<evidence type="ECO:0000313" key="12">
    <source>
        <dbReference type="EMBL" id="KXS17903.1"/>
    </source>
</evidence>
<dbReference type="Gene3D" id="3.30.1520.10">
    <property type="entry name" value="Phox-like domain"/>
    <property type="match status" value="1"/>
</dbReference>
<dbReference type="GO" id="GO:0000422">
    <property type="term" value="P:autophagy of mitochondrion"/>
    <property type="evidence" value="ECO:0007669"/>
    <property type="project" value="TreeGrafter"/>
</dbReference>